<dbReference type="OrthoDB" id="8954335at2759"/>
<keyword evidence="1" id="KW-1133">Transmembrane helix</keyword>
<evidence type="ECO:0000256" key="1">
    <source>
        <dbReference type="SAM" id="Phobius"/>
    </source>
</evidence>
<gene>
    <name evidence="3" type="ORF">BG015_001302</name>
</gene>
<sequence length="231" mass="26052">MGDIMLPEPMPLEHYDAKPLTVAVMFIGNTGAGKSTLLSQIGGRFASGVKFREGFTKDISERPVLLDTTPPMSAVLMDIPGLFEPNEQETKNNCEVLTRALRRNYNFKLFFVLKADNRGANDQDLVLMSKVNSCVREANALRKVEFQVIINQIMDKDVYNMYDTHVAHDNFRSFFATLKIEGYSFDIHIKHVYLFMFNNFEVARAHAASFLAGVATTAGFVAWVVAKLHEF</sequence>
<feature type="non-terminal residue" evidence="3">
    <location>
        <position position="1"/>
    </location>
</feature>
<evidence type="ECO:0000313" key="4">
    <source>
        <dbReference type="Proteomes" id="UP000748756"/>
    </source>
</evidence>
<dbReference type="CDD" id="cd00882">
    <property type="entry name" value="Ras_like_GTPase"/>
    <property type="match status" value="1"/>
</dbReference>
<feature type="transmembrane region" description="Helical" evidence="1">
    <location>
        <begin position="207"/>
        <end position="226"/>
    </location>
</feature>
<accession>A0A9P5V727</accession>
<protein>
    <recommendedName>
        <fullName evidence="2">G domain-containing protein</fullName>
    </recommendedName>
</protein>
<dbReference type="Pfam" id="PF01926">
    <property type="entry name" value="MMR_HSR1"/>
    <property type="match status" value="1"/>
</dbReference>
<evidence type="ECO:0000313" key="3">
    <source>
        <dbReference type="EMBL" id="KAF9141403.1"/>
    </source>
</evidence>
<keyword evidence="1" id="KW-0472">Membrane</keyword>
<proteinExistence type="predicted"/>
<keyword evidence="4" id="KW-1185">Reference proteome</keyword>
<feature type="domain" description="G" evidence="2">
    <location>
        <begin position="24"/>
        <end position="125"/>
    </location>
</feature>
<dbReference type="AlphaFoldDB" id="A0A9P5V727"/>
<comment type="caution">
    <text evidence="3">The sequence shown here is derived from an EMBL/GenBank/DDBJ whole genome shotgun (WGS) entry which is preliminary data.</text>
</comment>
<dbReference type="EMBL" id="JAAAUQ010001231">
    <property type="protein sequence ID" value="KAF9141403.1"/>
    <property type="molecule type" value="Genomic_DNA"/>
</dbReference>
<keyword evidence="1" id="KW-0812">Transmembrane</keyword>
<name>A0A9P5V727_9FUNG</name>
<dbReference type="InterPro" id="IPR006073">
    <property type="entry name" value="GTP-bd"/>
</dbReference>
<dbReference type="InterPro" id="IPR027417">
    <property type="entry name" value="P-loop_NTPase"/>
</dbReference>
<dbReference type="SUPFAM" id="SSF52540">
    <property type="entry name" value="P-loop containing nucleoside triphosphate hydrolases"/>
    <property type="match status" value="1"/>
</dbReference>
<reference evidence="3" key="1">
    <citation type="journal article" date="2020" name="Fungal Divers.">
        <title>Resolving the Mortierellaceae phylogeny through synthesis of multi-gene phylogenetics and phylogenomics.</title>
        <authorList>
            <person name="Vandepol N."/>
            <person name="Liber J."/>
            <person name="Desiro A."/>
            <person name="Na H."/>
            <person name="Kennedy M."/>
            <person name="Barry K."/>
            <person name="Grigoriev I.V."/>
            <person name="Miller A.N."/>
            <person name="O'Donnell K."/>
            <person name="Stajich J.E."/>
            <person name="Bonito G."/>
        </authorList>
    </citation>
    <scope>NUCLEOTIDE SEQUENCE</scope>
    <source>
        <strain evidence="3">NRRL 6426</strain>
    </source>
</reference>
<dbReference type="Gene3D" id="3.40.50.300">
    <property type="entry name" value="P-loop containing nucleotide triphosphate hydrolases"/>
    <property type="match status" value="1"/>
</dbReference>
<dbReference type="GO" id="GO:0005525">
    <property type="term" value="F:GTP binding"/>
    <property type="evidence" value="ECO:0007669"/>
    <property type="project" value="InterPro"/>
</dbReference>
<evidence type="ECO:0000259" key="2">
    <source>
        <dbReference type="Pfam" id="PF01926"/>
    </source>
</evidence>
<organism evidence="3 4">
    <name type="scientific">Linnemannia schmuckeri</name>
    <dbReference type="NCBI Taxonomy" id="64567"/>
    <lineage>
        <taxon>Eukaryota</taxon>
        <taxon>Fungi</taxon>
        <taxon>Fungi incertae sedis</taxon>
        <taxon>Mucoromycota</taxon>
        <taxon>Mortierellomycotina</taxon>
        <taxon>Mortierellomycetes</taxon>
        <taxon>Mortierellales</taxon>
        <taxon>Mortierellaceae</taxon>
        <taxon>Linnemannia</taxon>
    </lineage>
</organism>
<dbReference type="Proteomes" id="UP000748756">
    <property type="component" value="Unassembled WGS sequence"/>
</dbReference>